<dbReference type="Proteomes" id="UP001551584">
    <property type="component" value="Unassembled WGS sequence"/>
</dbReference>
<reference evidence="1 2" key="1">
    <citation type="submission" date="2024-06" db="EMBL/GenBank/DDBJ databases">
        <title>The Natural Products Discovery Center: Release of the First 8490 Sequenced Strains for Exploring Actinobacteria Biosynthetic Diversity.</title>
        <authorList>
            <person name="Kalkreuter E."/>
            <person name="Kautsar S.A."/>
            <person name="Yang D."/>
            <person name="Bader C.D."/>
            <person name="Teijaro C.N."/>
            <person name="Fluegel L."/>
            <person name="Davis C.M."/>
            <person name="Simpson J.R."/>
            <person name="Lauterbach L."/>
            <person name="Steele A.D."/>
            <person name="Gui C."/>
            <person name="Meng S."/>
            <person name="Li G."/>
            <person name="Viehrig K."/>
            <person name="Ye F."/>
            <person name="Su P."/>
            <person name="Kiefer A.F."/>
            <person name="Nichols A."/>
            <person name="Cepeda A.J."/>
            <person name="Yan W."/>
            <person name="Fan B."/>
            <person name="Jiang Y."/>
            <person name="Adhikari A."/>
            <person name="Zheng C.-J."/>
            <person name="Schuster L."/>
            <person name="Cowan T.M."/>
            <person name="Smanski M.J."/>
            <person name="Chevrette M.G."/>
            <person name="De Carvalho L.P.S."/>
            <person name="Shen B."/>
        </authorList>
    </citation>
    <scope>NUCLEOTIDE SEQUENCE [LARGE SCALE GENOMIC DNA]</scope>
    <source>
        <strain evidence="1 2">NPDC048117</strain>
    </source>
</reference>
<organism evidence="1 2">
    <name type="scientific">Streptomyces chilikensis</name>
    <dbReference type="NCBI Taxonomy" id="1194079"/>
    <lineage>
        <taxon>Bacteria</taxon>
        <taxon>Bacillati</taxon>
        <taxon>Actinomycetota</taxon>
        <taxon>Actinomycetes</taxon>
        <taxon>Kitasatosporales</taxon>
        <taxon>Streptomycetaceae</taxon>
        <taxon>Streptomyces</taxon>
    </lineage>
</organism>
<comment type="caution">
    <text evidence="1">The sequence shown here is derived from an EMBL/GenBank/DDBJ whole genome shotgun (WGS) entry which is preliminary data.</text>
</comment>
<proteinExistence type="predicted"/>
<protein>
    <submittedName>
        <fullName evidence="1">Uncharacterized protein</fullName>
    </submittedName>
</protein>
<keyword evidence="2" id="KW-1185">Reference proteome</keyword>
<dbReference type="EMBL" id="JBEZNA010000053">
    <property type="protein sequence ID" value="MEU9579689.1"/>
    <property type="molecule type" value="Genomic_DNA"/>
</dbReference>
<gene>
    <name evidence="1" type="ORF">AB0D95_20860</name>
</gene>
<name>A0ABV3EU33_9ACTN</name>
<sequence>MKIYPYRRLTGSVELDVTAVRQEREGVYQHDLETWAFNAQERVVALHQVERADWESVRLSIQAKLPEAEIAAGPWKDVTVVAVLTEKATNARTTAELRLKTGGVWTGHLRMWKSMHLHRAELTVVVVGTIDDVPGRMIGRADVPWIVDLTARMPVRQTEMQIEEVDFSEGPEWLKQFKDAPWIVETSGDLPVVHVNTSFEGVSEVLNSTSRDPMTKAMREMLATQIATEVWTSVFQAAVSGLDPEGHGEVEWPGGWKDAVLKSMLADVLPDVSGDDALREIHARRIESAGWSELQPRINYAAGRRAKVAKNLGTAFRALDTARRES</sequence>
<dbReference type="RefSeq" id="WP_359274821.1">
    <property type="nucleotide sequence ID" value="NZ_JBEZNA010000053.1"/>
</dbReference>
<evidence type="ECO:0000313" key="1">
    <source>
        <dbReference type="EMBL" id="MEU9579689.1"/>
    </source>
</evidence>
<accession>A0ABV3EU33</accession>
<evidence type="ECO:0000313" key="2">
    <source>
        <dbReference type="Proteomes" id="UP001551584"/>
    </source>
</evidence>